<accession>A0ABQ9HIB2</accession>
<evidence type="ECO:0000313" key="1">
    <source>
        <dbReference type="EMBL" id="KAJ8883960.1"/>
    </source>
</evidence>
<sequence length="190" mass="21811">MTAKIQNTCFGWAIKHVDTSPYYTCPNLVERVNKNVKSLSAFSPHKNNINGINRWLIENSASRFSPSKLLLCYGLSQPLLNMLGIPADSFDAFNQREIQQIWENAIENRKVTKGNLTKRHNVGKQQNTYAVGDWFFSQILLYFISWKLAKTYYCVFNILKYLGPATVLLINTDDSTVVRKAHLNQLNSFQ</sequence>
<name>A0ABQ9HIB2_9NEOP</name>
<organism evidence="1 2">
    <name type="scientific">Dryococelus australis</name>
    <dbReference type="NCBI Taxonomy" id="614101"/>
    <lineage>
        <taxon>Eukaryota</taxon>
        <taxon>Metazoa</taxon>
        <taxon>Ecdysozoa</taxon>
        <taxon>Arthropoda</taxon>
        <taxon>Hexapoda</taxon>
        <taxon>Insecta</taxon>
        <taxon>Pterygota</taxon>
        <taxon>Neoptera</taxon>
        <taxon>Polyneoptera</taxon>
        <taxon>Phasmatodea</taxon>
        <taxon>Verophasmatodea</taxon>
        <taxon>Anareolatae</taxon>
        <taxon>Phasmatidae</taxon>
        <taxon>Eurycanthinae</taxon>
        <taxon>Dryococelus</taxon>
    </lineage>
</organism>
<evidence type="ECO:0000313" key="2">
    <source>
        <dbReference type="Proteomes" id="UP001159363"/>
    </source>
</evidence>
<feature type="non-terminal residue" evidence="1">
    <location>
        <position position="190"/>
    </location>
</feature>
<reference evidence="1 2" key="1">
    <citation type="submission" date="2023-02" db="EMBL/GenBank/DDBJ databases">
        <title>LHISI_Scaffold_Assembly.</title>
        <authorList>
            <person name="Stuart O.P."/>
            <person name="Cleave R."/>
            <person name="Magrath M.J.L."/>
            <person name="Mikheyev A.S."/>
        </authorList>
    </citation>
    <scope>NUCLEOTIDE SEQUENCE [LARGE SCALE GENOMIC DNA]</scope>
    <source>
        <strain evidence="1">Daus_M_001</strain>
        <tissue evidence="1">Leg muscle</tissue>
    </source>
</reference>
<proteinExistence type="predicted"/>
<protein>
    <submittedName>
        <fullName evidence="1">Uncharacterized protein</fullName>
    </submittedName>
</protein>
<comment type="caution">
    <text evidence="1">The sequence shown here is derived from an EMBL/GenBank/DDBJ whole genome shotgun (WGS) entry which is preliminary data.</text>
</comment>
<keyword evidence="2" id="KW-1185">Reference proteome</keyword>
<gene>
    <name evidence="1" type="ORF">PR048_015816</name>
</gene>
<dbReference type="EMBL" id="JARBHB010000005">
    <property type="protein sequence ID" value="KAJ8883960.1"/>
    <property type="molecule type" value="Genomic_DNA"/>
</dbReference>
<dbReference type="Proteomes" id="UP001159363">
    <property type="component" value="Chromosome 4"/>
</dbReference>